<evidence type="ECO:0000256" key="1">
    <source>
        <dbReference type="SAM" id="Phobius"/>
    </source>
</evidence>
<feature type="domain" description="J" evidence="2">
    <location>
        <begin position="59"/>
        <end position="121"/>
    </location>
</feature>
<evidence type="ECO:0000313" key="4">
    <source>
        <dbReference type="Proteomes" id="UP000295252"/>
    </source>
</evidence>
<dbReference type="EMBL" id="HG739474">
    <property type="protein sequence ID" value="CDP19252.1"/>
    <property type="molecule type" value="Genomic_DNA"/>
</dbReference>
<evidence type="ECO:0000259" key="2">
    <source>
        <dbReference type="PROSITE" id="PS50076"/>
    </source>
</evidence>
<sequence length="199" mass="22007">MATTARRPPPPPPASAAAAAAVSISSIPSILKAYSIPLILFGIALFFQLVVTPGSFPPSHYDVLGVKKYASVEEVTQAYEKLTSTWDSSVPVPSVFDAVKVQYAFELLTNELWKRDYDNFGIDEQSHVINQATEQYAGATVSEIKSPLMEPNSFDLAEHTFNVINSENFLSQFDSTKAWLIQVSLLFNMLPFYVMTKCD</sequence>
<dbReference type="PANTHER" id="PTHR44303">
    <property type="entry name" value="DNAJ HOMOLOG SUBFAMILY C MEMBER 16"/>
    <property type="match status" value="1"/>
</dbReference>
<name>A0A068VF93_COFCA</name>
<dbReference type="PROSITE" id="PS50076">
    <property type="entry name" value="DNAJ_2"/>
    <property type="match status" value="1"/>
</dbReference>
<gene>
    <name evidence="3" type="ORF">GSCOC_T00009633001</name>
</gene>
<dbReference type="Gramene" id="CDP19252">
    <property type="protein sequence ID" value="CDP19252"/>
    <property type="gene ID" value="GSCOC_T00009633001"/>
</dbReference>
<dbReference type="InParanoid" id="A0A068VF93"/>
<keyword evidence="1" id="KW-1133">Transmembrane helix</keyword>
<keyword evidence="4" id="KW-1185">Reference proteome</keyword>
<dbReference type="AlphaFoldDB" id="A0A068VF93"/>
<protein>
    <submittedName>
        <fullName evidence="3">DH200=94 genomic scaffold, scaffold_390</fullName>
    </submittedName>
</protein>
<dbReference type="SUPFAM" id="SSF46565">
    <property type="entry name" value="Chaperone J-domain"/>
    <property type="match status" value="1"/>
</dbReference>
<dbReference type="Gene3D" id="1.10.287.110">
    <property type="entry name" value="DnaJ domain"/>
    <property type="match status" value="1"/>
</dbReference>
<dbReference type="PhylomeDB" id="A0A068VF93"/>
<dbReference type="OMA" id="MARVPIS"/>
<dbReference type="InterPro" id="IPR036869">
    <property type="entry name" value="J_dom_sf"/>
</dbReference>
<dbReference type="Proteomes" id="UP000295252">
    <property type="component" value="Unassembled WGS sequence"/>
</dbReference>
<feature type="transmembrane region" description="Helical" evidence="1">
    <location>
        <begin position="38"/>
        <end position="56"/>
    </location>
</feature>
<keyword evidence="1" id="KW-0472">Membrane</keyword>
<proteinExistence type="predicted"/>
<feature type="transmembrane region" description="Helical" evidence="1">
    <location>
        <begin position="178"/>
        <end position="196"/>
    </location>
</feature>
<dbReference type="InterPro" id="IPR052448">
    <property type="entry name" value="DnaJ_C16_autophagy_reg"/>
</dbReference>
<dbReference type="InterPro" id="IPR001623">
    <property type="entry name" value="DnaJ_domain"/>
</dbReference>
<evidence type="ECO:0000313" key="3">
    <source>
        <dbReference type="EMBL" id="CDP19252.1"/>
    </source>
</evidence>
<accession>A0A068VF93</accession>
<dbReference type="OrthoDB" id="767702at2759"/>
<dbReference type="PANTHER" id="PTHR44303:SF2">
    <property type="entry name" value="DNAJ HOMOLOG SUBFAMILY C MEMBER 16"/>
    <property type="match status" value="1"/>
</dbReference>
<reference evidence="4" key="1">
    <citation type="journal article" date="2014" name="Science">
        <title>The coffee genome provides insight into the convergent evolution of caffeine biosynthesis.</title>
        <authorList>
            <person name="Denoeud F."/>
            <person name="Carretero-Paulet L."/>
            <person name="Dereeper A."/>
            <person name="Droc G."/>
            <person name="Guyot R."/>
            <person name="Pietrella M."/>
            <person name="Zheng C."/>
            <person name="Alberti A."/>
            <person name="Anthony F."/>
            <person name="Aprea G."/>
            <person name="Aury J.M."/>
            <person name="Bento P."/>
            <person name="Bernard M."/>
            <person name="Bocs S."/>
            <person name="Campa C."/>
            <person name="Cenci A."/>
            <person name="Combes M.C."/>
            <person name="Crouzillat D."/>
            <person name="Da Silva C."/>
            <person name="Daddiego L."/>
            <person name="De Bellis F."/>
            <person name="Dussert S."/>
            <person name="Garsmeur O."/>
            <person name="Gayraud T."/>
            <person name="Guignon V."/>
            <person name="Jahn K."/>
            <person name="Jamilloux V."/>
            <person name="Joet T."/>
            <person name="Labadie K."/>
            <person name="Lan T."/>
            <person name="Leclercq J."/>
            <person name="Lepelley M."/>
            <person name="Leroy T."/>
            <person name="Li L.T."/>
            <person name="Librado P."/>
            <person name="Lopez L."/>
            <person name="Munoz A."/>
            <person name="Noel B."/>
            <person name="Pallavicini A."/>
            <person name="Perrotta G."/>
            <person name="Poncet V."/>
            <person name="Pot D."/>
            <person name="Priyono X."/>
            <person name="Rigoreau M."/>
            <person name="Rouard M."/>
            <person name="Rozas J."/>
            <person name="Tranchant-Dubreuil C."/>
            <person name="VanBuren R."/>
            <person name="Zhang Q."/>
            <person name="Andrade A.C."/>
            <person name="Argout X."/>
            <person name="Bertrand B."/>
            <person name="de Kochko A."/>
            <person name="Graziosi G."/>
            <person name="Henry R.J."/>
            <person name="Jayarama X."/>
            <person name="Ming R."/>
            <person name="Nagai C."/>
            <person name="Rounsley S."/>
            <person name="Sankoff D."/>
            <person name="Giuliano G."/>
            <person name="Albert V.A."/>
            <person name="Wincker P."/>
            <person name="Lashermes P."/>
        </authorList>
    </citation>
    <scope>NUCLEOTIDE SEQUENCE [LARGE SCALE GENOMIC DNA]</scope>
    <source>
        <strain evidence="4">cv. DH200-94</strain>
    </source>
</reference>
<keyword evidence="1" id="KW-0812">Transmembrane</keyword>
<dbReference type="STRING" id="49390.A0A068VF93"/>
<organism evidence="3 4">
    <name type="scientific">Coffea canephora</name>
    <name type="common">Robusta coffee</name>
    <dbReference type="NCBI Taxonomy" id="49390"/>
    <lineage>
        <taxon>Eukaryota</taxon>
        <taxon>Viridiplantae</taxon>
        <taxon>Streptophyta</taxon>
        <taxon>Embryophyta</taxon>
        <taxon>Tracheophyta</taxon>
        <taxon>Spermatophyta</taxon>
        <taxon>Magnoliopsida</taxon>
        <taxon>eudicotyledons</taxon>
        <taxon>Gunneridae</taxon>
        <taxon>Pentapetalae</taxon>
        <taxon>asterids</taxon>
        <taxon>lamiids</taxon>
        <taxon>Gentianales</taxon>
        <taxon>Rubiaceae</taxon>
        <taxon>Ixoroideae</taxon>
        <taxon>Gardenieae complex</taxon>
        <taxon>Bertiereae - Coffeeae clade</taxon>
        <taxon>Coffeeae</taxon>
        <taxon>Coffea</taxon>
    </lineage>
</organism>